<evidence type="ECO:0000259" key="2">
    <source>
        <dbReference type="Pfam" id="PF13240"/>
    </source>
</evidence>
<dbReference type="Pfam" id="PF13240">
    <property type="entry name" value="Zn_Ribbon_1"/>
    <property type="match status" value="1"/>
</dbReference>
<dbReference type="eggNOG" id="COG4640">
    <property type="taxonomic scope" value="Bacteria"/>
</dbReference>
<dbReference type="Pfam" id="PF22813">
    <property type="entry name" value="TcaA_2nd"/>
    <property type="match status" value="1"/>
</dbReference>
<keyword evidence="1" id="KW-0472">Membrane</keyword>
<keyword evidence="1" id="KW-1133">Transmembrane helix</keyword>
<dbReference type="HOGENOM" id="CLU_032987_1_0_9"/>
<feature type="transmembrane region" description="Helical" evidence="1">
    <location>
        <begin position="92"/>
        <end position="111"/>
    </location>
</feature>
<feature type="domain" description="TcaA second" evidence="3">
    <location>
        <begin position="117"/>
        <end position="207"/>
    </location>
</feature>
<sequence>MTNQQPAFFCPNCGTRVALSDGFCPSCGYDLGQFKKDHPEVIGTKAKNALSESQQLQNSNVSEAAEPVSANFAASAPKEKQKRQPLSKKHKAIIIAISAAVVALGGVYFAGKAYYSPERQLTRAISAISKSDAKAAAGYFTSSDPNAQVNAENIKPLLTYYAAHKAELASVQRENQAMLQTSATTQGNMRFQQSGRQFVLFPAFKFNLVPVYPKVTTNQASTKVVVTGANPLKLTGKLASKEAGPLFPGQYTVTATANITGHSVKQVFHPTVGFGGTNDWDLSFETISFTAIGFPGAIVKIDGEKAGVINPQGRLIVRNYPVQKNSPKMTQTYSEDGANVTSLPTAVALSGESYEVQYPGVVSEEGAANIIRSMFEYKAQQLANGGDPDDDLATFFVNGTTNKQYTEFVKIFQGYHKDTTIDGVSLETAVQHAYPQKKNQARVQFTIKYDFRNKDGNGHHIQTFAYEGLLNQMHKDDYGFEKYNVVKKVSDVHED</sequence>
<dbReference type="PANTHER" id="PTHR40038:SF1">
    <property type="entry name" value="MEMBRANE-ASSOCIATED PROTEIN TCAA"/>
    <property type="match status" value="1"/>
</dbReference>
<evidence type="ECO:0000256" key="1">
    <source>
        <dbReference type="SAM" id="Phobius"/>
    </source>
</evidence>
<dbReference type="STRING" id="1231336.L248_0712"/>
<dbReference type="Proteomes" id="UP000030647">
    <property type="component" value="Unassembled WGS sequence"/>
</dbReference>
<protein>
    <submittedName>
        <fullName evidence="4">Uncharacterized protein</fullName>
    </submittedName>
</protein>
<dbReference type="OrthoDB" id="2327418at2"/>
<keyword evidence="5" id="KW-1185">Reference proteome</keyword>
<accession>U4TMK2</accession>
<reference evidence="5" key="1">
    <citation type="journal article" date="2013" name="Genome Announc.">
        <title>Whole-Genome Sequencing of Lactobacillus shenzhenensis Strain LY-73T.</title>
        <authorList>
            <person name="Lin Z."/>
            <person name="Liu Z."/>
            <person name="Yang R."/>
            <person name="Zou Y."/>
            <person name="Wan D."/>
            <person name="Chen J."/>
            <person name="Guo M."/>
            <person name="Zhao J."/>
            <person name="Fang C."/>
            <person name="Yang R."/>
            <person name="Liu F."/>
        </authorList>
    </citation>
    <scope>NUCLEOTIDE SEQUENCE [LARGE SCALE GENOMIC DNA]</scope>
    <source>
        <strain evidence="5">LY-73</strain>
    </source>
</reference>
<evidence type="ECO:0000313" key="4">
    <source>
        <dbReference type="EMBL" id="ERL64655.1"/>
    </source>
</evidence>
<feature type="domain" description="Zinc-ribbon" evidence="2">
    <location>
        <begin position="9"/>
        <end position="31"/>
    </location>
</feature>
<proteinExistence type="predicted"/>
<dbReference type="InterPro" id="IPR054529">
    <property type="entry name" value="TcaA_2nd"/>
</dbReference>
<name>U4TMK2_9LACO</name>
<dbReference type="EMBL" id="KI271594">
    <property type="protein sequence ID" value="ERL64655.1"/>
    <property type="molecule type" value="Genomic_DNA"/>
</dbReference>
<evidence type="ECO:0000313" key="5">
    <source>
        <dbReference type="Proteomes" id="UP000030647"/>
    </source>
</evidence>
<dbReference type="PANTHER" id="PTHR40038">
    <property type="entry name" value="MEMBRANE-ASSOCIATED PROTEIN TCAA"/>
    <property type="match status" value="1"/>
</dbReference>
<keyword evidence="1" id="KW-0812">Transmembrane</keyword>
<dbReference type="InterPro" id="IPR026870">
    <property type="entry name" value="Zinc_ribbon_dom"/>
</dbReference>
<dbReference type="AlphaFoldDB" id="U4TMK2"/>
<gene>
    <name evidence="4" type="ORF">L248_0712</name>
</gene>
<dbReference type="RefSeq" id="WP_022530044.1">
    <property type="nucleotide sequence ID" value="NZ_KI271594.1"/>
</dbReference>
<evidence type="ECO:0000259" key="3">
    <source>
        <dbReference type="Pfam" id="PF22813"/>
    </source>
</evidence>
<organism evidence="4 5">
    <name type="scientific">Schleiferilactobacillus shenzhenensis LY-73</name>
    <dbReference type="NCBI Taxonomy" id="1231336"/>
    <lineage>
        <taxon>Bacteria</taxon>
        <taxon>Bacillati</taxon>
        <taxon>Bacillota</taxon>
        <taxon>Bacilli</taxon>
        <taxon>Lactobacillales</taxon>
        <taxon>Lactobacillaceae</taxon>
        <taxon>Schleiferilactobacillus</taxon>
    </lineage>
</organism>